<dbReference type="InterPro" id="IPR027463">
    <property type="entry name" value="AcrB_DN_DC_subdom"/>
</dbReference>
<evidence type="ECO:0000313" key="4">
    <source>
        <dbReference type="Proteomes" id="UP000183104"/>
    </source>
</evidence>
<dbReference type="SUPFAM" id="SSF82693">
    <property type="entry name" value="Multidrug efflux transporter AcrB pore domain, PN1, PN2, PC1 and PC2 subdomains"/>
    <property type="match status" value="2"/>
</dbReference>
<feature type="compositionally biased region" description="Acidic residues" evidence="1">
    <location>
        <begin position="114"/>
        <end position="128"/>
    </location>
</feature>
<dbReference type="Proteomes" id="UP000183104">
    <property type="component" value="Unassembled WGS sequence"/>
</dbReference>
<keyword evidence="2" id="KW-0472">Membrane</keyword>
<evidence type="ECO:0000256" key="1">
    <source>
        <dbReference type="SAM" id="MobiDB-lite"/>
    </source>
</evidence>
<feature type="transmembrane region" description="Helical" evidence="2">
    <location>
        <begin position="428"/>
        <end position="450"/>
    </location>
</feature>
<dbReference type="PRINTS" id="PR00702">
    <property type="entry name" value="ACRIFLAVINRP"/>
</dbReference>
<dbReference type="GO" id="GO:0042910">
    <property type="term" value="F:xenobiotic transmembrane transporter activity"/>
    <property type="evidence" value="ECO:0007669"/>
    <property type="project" value="TreeGrafter"/>
</dbReference>
<dbReference type="Gene3D" id="3.30.70.1430">
    <property type="entry name" value="Multidrug efflux transporter AcrB pore domain"/>
    <property type="match status" value="2"/>
</dbReference>
<accession>A0A0P9C757</accession>
<dbReference type="PANTHER" id="PTHR32063">
    <property type="match status" value="1"/>
</dbReference>
<dbReference type="GO" id="GO:0005886">
    <property type="term" value="C:plasma membrane"/>
    <property type="evidence" value="ECO:0007669"/>
    <property type="project" value="TreeGrafter"/>
</dbReference>
<dbReference type="PANTHER" id="PTHR32063:SF0">
    <property type="entry name" value="SWARMING MOTILITY PROTEIN SWRC"/>
    <property type="match status" value="1"/>
</dbReference>
<feature type="transmembrane region" description="Helical" evidence="2">
    <location>
        <begin position="965"/>
        <end position="985"/>
    </location>
</feature>
<dbReference type="EMBL" id="FMUN01000006">
    <property type="protein sequence ID" value="SCY46212.1"/>
    <property type="molecule type" value="Genomic_DNA"/>
</dbReference>
<dbReference type="SUPFAM" id="SSF82866">
    <property type="entry name" value="Multidrug efflux transporter AcrB transmembrane domain"/>
    <property type="match status" value="2"/>
</dbReference>
<feature type="region of interest" description="Disordered" evidence="1">
    <location>
        <begin position="108"/>
        <end position="128"/>
    </location>
</feature>
<dbReference type="RefSeq" id="WP_054965711.1">
    <property type="nucleotide sequence ID" value="NZ_FMUN01000006.1"/>
</dbReference>
<organism evidence="3 4">
    <name type="scientific">Thiohalorhabdus denitrificans</name>
    <dbReference type="NCBI Taxonomy" id="381306"/>
    <lineage>
        <taxon>Bacteria</taxon>
        <taxon>Pseudomonadati</taxon>
        <taxon>Pseudomonadota</taxon>
        <taxon>Gammaproteobacteria</taxon>
        <taxon>Thiohalorhabdales</taxon>
        <taxon>Thiohalorhabdaceae</taxon>
        <taxon>Thiohalorhabdus</taxon>
    </lineage>
</organism>
<keyword evidence="2" id="KW-0812">Transmembrane</keyword>
<dbReference type="OrthoDB" id="5287122at2"/>
<gene>
    <name evidence="3" type="ORF">SAMN05661077_2169</name>
</gene>
<sequence length="1043" mass="113075">MRALIAAAVGRARAVLLLLGILLVLGTVSYATIPKEASPEIDIPIYFVTVPYPGITSEDAERILLRPLERELQSVAGLDEMRSWAGEGFAMLRLDFDPGWDSGRAQADVREQVDQTEPELPEEAEEPQVSEVDVSLFPVLTATLSGPVDERTLLETARDLRDRLESRPGILEVDIGGEREDVMEILVDPLIMESYNLSYAELTSAIQRNNLLVTAGSMDTGAGRISVKVPGTIEGPDAVENIALRSHEGTVVRVGDVAEVRQTYKDPDSFARIDGNPALSLEIRKRSGANILEVVGEARAVIEEARQQAPEALEVRYLQDAAEDVADFLGDLENNVITAVLLVVLVIVAALGVRASLLVAVAIPGAFLGGILALDLLGFTLNLVVLFSLILVVGMLVDGAVVVAELADRHLAAGQPRRAAYRDAAARMAWPVTTAIATTLAVFFPMLFWPGVVGEFIVYLPATVILTLLLSLAMALIFVPTLGSVAGPRRALNPVLTRQIRAAEAGRWEELGRVNRAYVDALAVACRRPGRTLLVVAAATAAVYAAWAAHGRGVSFFPDIEPRFAQIQIQARGDLSVWEADDLVRRVEERIAGTEGIKTRYARTLVSQQRRLEGDLAEDVIGIIQLELTDWRTRAPASEVLQELRGRITDIPGLKIQVREQERGPTSGKPVVVEVQGEDEGQLKAAVEEVRQRMAEVGGFTDVEDDRPPPGVEVELRVDREEAARHGVDIALLGQGLQTLTEGTLLGTYHPEFTDEAVDIRLRLPTDARHLQQLATLRLPTERGLVPLRNFAELEPVPATGLIKRRDANRAHTVEADVASGELVDERLSALEEALAEDPLPGEVDYAFRGEREDMAESTGFLTRAFYLALGLMVVILVTQFNRFTQAGLVLSAILFSTAGVLVGLLLRGEPFGIVMSGIGTLALAGIVVNNNIVLIDTYNVLRRDHDLAPLEAALRTGAQRARPVILTAVTTILGLAPMVFGLTIDFVGRDFHIGAPSTQFWTQLATAISGGLLLATPLTLFFTPAMLVWLDRRRDGDQTAPA</sequence>
<feature type="transmembrane region" description="Helical" evidence="2">
    <location>
        <begin position="336"/>
        <end position="353"/>
    </location>
</feature>
<evidence type="ECO:0000313" key="3">
    <source>
        <dbReference type="EMBL" id="SCY46212.1"/>
    </source>
</evidence>
<feature type="transmembrane region" description="Helical" evidence="2">
    <location>
        <begin position="1005"/>
        <end position="1031"/>
    </location>
</feature>
<feature type="transmembrane region" description="Helical" evidence="2">
    <location>
        <begin position="383"/>
        <end position="407"/>
    </location>
</feature>
<proteinExistence type="predicted"/>
<evidence type="ECO:0000256" key="2">
    <source>
        <dbReference type="SAM" id="Phobius"/>
    </source>
</evidence>
<keyword evidence="4" id="KW-1185">Reference proteome</keyword>
<feature type="transmembrane region" description="Helical" evidence="2">
    <location>
        <begin position="861"/>
        <end position="881"/>
    </location>
</feature>
<dbReference type="Gene3D" id="3.30.2090.10">
    <property type="entry name" value="Multidrug efflux transporter AcrB TolC docking domain, DN and DC subdomains"/>
    <property type="match status" value="2"/>
</dbReference>
<dbReference type="SUPFAM" id="SSF82714">
    <property type="entry name" value="Multidrug efflux transporter AcrB TolC docking domain, DN and DC subdomains"/>
    <property type="match status" value="2"/>
</dbReference>
<dbReference type="Pfam" id="PF00873">
    <property type="entry name" value="ACR_tran"/>
    <property type="match status" value="1"/>
</dbReference>
<keyword evidence="2" id="KW-1133">Transmembrane helix</keyword>
<dbReference type="STRING" id="381306.AN478_06040"/>
<dbReference type="PATRIC" id="fig|381306.5.peg.2411"/>
<dbReference type="Gene3D" id="1.20.1640.10">
    <property type="entry name" value="Multidrug efflux transporter AcrB transmembrane domain"/>
    <property type="match status" value="2"/>
</dbReference>
<feature type="transmembrane region" description="Helical" evidence="2">
    <location>
        <begin position="456"/>
        <end position="479"/>
    </location>
</feature>
<dbReference type="AlphaFoldDB" id="A0A0P9C757"/>
<protein>
    <submittedName>
        <fullName evidence="3">Multidrug efflux pump</fullName>
    </submittedName>
</protein>
<name>A0A0P9C757_9GAMM</name>
<dbReference type="InterPro" id="IPR001036">
    <property type="entry name" value="Acrflvin-R"/>
</dbReference>
<dbReference type="Gene3D" id="3.30.70.1320">
    <property type="entry name" value="Multidrug efflux transporter AcrB pore domain like"/>
    <property type="match status" value="1"/>
</dbReference>
<feature type="transmembrane region" description="Helical" evidence="2">
    <location>
        <begin position="887"/>
        <end position="907"/>
    </location>
</feature>
<feature type="transmembrane region" description="Helical" evidence="2">
    <location>
        <begin position="358"/>
        <end position="377"/>
    </location>
</feature>
<dbReference type="Gene3D" id="3.30.70.1440">
    <property type="entry name" value="Multidrug efflux transporter AcrB pore domain"/>
    <property type="match status" value="1"/>
</dbReference>
<reference evidence="4" key="1">
    <citation type="submission" date="2016-10" db="EMBL/GenBank/DDBJ databases">
        <authorList>
            <person name="Varghese N."/>
        </authorList>
    </citation>
    <scope>NUCLEOTIDE SEQUENCE [LARGE SCALE GENOMIC DNA]</scope>
    <source>
        <strain evidence="4">HL 19</strain>
    </source>
</reference>